<dbReference type="EMBL" id="JBBNFP010000098">
    <property type="protein sequence ID" value="MEQ2487855.1"/>
    <property type="molecule type" value="Genomic_DNA"/>
</dbReference>
<evidence type="ECO:0000313" key="2">
    <source>
        <dbReference type="Proteomes" id="UP001487296"/>
    </source>
</evidence>
<accession>A0ABV1FU17</accession>
<reference evidence="1 2" key="1">
    <citation type="submission" date="2024-04" db="EMBL/GenBank/DDBJ databases">
        <title>Human intestinal bacterial collection.</title>
        <authorList>
            <person name="Pauvert C."/>
            <person name="Hitch T.C.A."/>
            <person name="Clavel T."/>
        </authorList>
    </citation>
    <scope>NUCLEOTIDE SEQUENCE [LARGE SCALE GENOMIC DNA]</scope>
    <source>
        <strain evidence="1 2">CLA-AA-H145</strain>
    </source>
</reference>
<proteinExistence type="predicted"/>
<sequence length="115" mass="13098">MNKEEIKNLLYALHHSTYRNEQQIKNSQDCGCFHCKTIFKPEDVTDWCDNDGRGDRTGRCPNCHMDSVLGDNSGVDITPDLLELMNLQFFGPGIDHVNVTVSNSNQTEESNEHNR</sequence>
<gene>
    <name evidence="1" type="ORF">AAAT34_12505</name>
</gene>
<keyword evidence="2" id="KW-1185">Reference proteome</keyword>
<dbReference type="Proteomes" id="UP001487296">
    <property type="component" value="Unassembled WGS sequence"/>
</dbReference>
<evidence type="ECO:0008006" key="3">
    <source>
        <dbReference type="Google" id="ProtNLM"/>
    </source>
</evidence>
<name>A0ABV1FU17_9BACT</name>
<evidence type="ECO:0000313" key="1">
    <source>
        <dbReference type="EMBL" id="MEQ2487855.1"/>
    </source>
</evidence>
<dbReference type="RefSeq" id="WP_215760941.1">
    <property type="nucleotide sequence ID" value="NZ_JAHKBE010000103.1"/>
</dbReference>
<organism evidence="1 2">
    <name type="scientific">Hallella faecis</name>
    <dbReference type="NCBI Taxonomy" id="2841596"/>
    <lineage>
        <taxon>Bacteria</taxon>
        <taxon>Pseudomonadati</taxon>
        <taxon>Bacteroidota</taxon>
        <taxon>Bacteroidia</taxon>
        <taxon>Bacteroidales</taxon>
        <taxon>Prevotellaceae</taxon>
        <taxon>Hallella</taxon>
    </lineage>
</organism>
<protein>
    <recommendedName>
        <fullName evidence="3">Cytoplasmic protein</fullName>
    </recommendedName>
</protein>
<comment type="caution">
    <text evidence="1">The sequence shown here is derived from an EMBL/GenBank/DDBJ whole genome shotgun (WGS) entry which is preliminary data.</text>
</comment>